<sequence length="141" mass="15880">MIVSDKNVKLVMFTSNILEQCKRPIPKHAVYLSDIENPEGGRKVKWSCQQFCNSPVMDEETENWPIAMKHGDEFDLVKLNYELRLHRGNSLVGPADVNEALTGECSSSSGTSQVPNTSIKYCPKSRQSLKCFSAVKPNRYI</sequence>
<dbReference type="InParanoid" id="A0A1B7MI52"/>
<proteinExistence type="predicted"/>
<accession>A0A1B7MI52</accession>
<dbReference type="AlphaFoldDB" id="A0A1B7MI52"/>
<protein>
    <submittedName>
        <fullName evidence="1">Uncharacterized protein</fullName>
    </submittedName>
</protein>
<dbReference type="EMBL" id="KV449058">
    <property type="protein sequence ID" value="OAX32283.1"/>
    <property type="molecule type" value="Genomic_DNA"/>
</dbReference>
<dbReference type="Proteomes" id="UP000092154">
    <property type="component" value="Unassembled WGS sequence"/>
</dbReference>
<organism evidence="1 2">
    <name type="scientific">Rhizopogon vinicolor AM-OR11-026</name>
    <dbReference type="NCBI Taxonomy" id="1314800"/>
    <lineage>
        <taxon>Eukaryota</taxon>
        <taxon>Fungi</taxon>
        <taxon>Dikarya</taxon>
        <taxon>Basidiomycota</taxon>
        <taxon>Agaricomycotina</taxon>
        <taxon>Agaricomycetes</taxon>
        <taxon>Agaricomycetidae</taxon>
        <taxon>Boletales</taxon>
        <taxon>Suillineae</taxon>
        <taxon>Rhizopogonaceae</taxon>
        <taxon>Rhizopogon</taxon>
    </lineage>
</organism>
<name>A0A1B7MI52_9AGAM</name>
<dbReference type="OrthoDB" id="2691310at2759"/>
<reference evidence="1 2" key="1">
    <citation type="submission" date="2016-06" db="EMBL/GenBank/DDBJ databases">
        <title>Comparative genomics of the ectomycorrhizal sister species Rhizopogon vinicolor and Rhizopogon vesiculosus (Basidiomycota: Boletales) reveals a divergence of the mating type B locus.</title>
        <authorList>
            <consortium name="DOE Joint Genome Institute"/>
            <person name="Mujic A.B."/>
            <person name="Kuo A."/>
            <person name="Tritt A."/>
            <person name="Lipzen A."/>
            <person name="Chen C."/>
            <person name="Johnson J."/>
            <person name="Sharma A."/>
            <person name="Barry K."/>
            <person name="Grigoriev I.V."/>
            <person name="Spatafora J.W."/>
        </authorList>
    </citation>
    <scope>NUCLEOTIDE SEQUENCE [LARGE SCALE GENOMIC DNA]</scope>
    <source>
        <strain evidence="1 2">AM-OR11-026</strain>
    </source>
</reference>
<gene>
    <name evidence="1" type="ORF">K503DRAFT_787303</name>
</gene>
<keyword evidence="2" id="KW-1185">Reference proteome</keyword>
<evidence type="ECO:0000313" key="1">
    <source>
        <dbReference type="EMBL" id="OAX32283.1"/>
    </source>
</evidence>
<evidence type="ECO:0000313" key="2">
    <source>
        <dbReference type="Proteomes" id="UP000092154"/>
    </source>
</evidence>